<feature type="compositionally biased region" description="Low complexity" evidence="2">
    <location>
        <begin position="585"/>
        <end position="600"/>
    </location>
</feature>
<evidence type="ECO:0000256" key="2">
    <source>
        <dbReference type="SAM" id="MobiDB-lite"/>
    </source>
</evidence>
<dbReference type="AlphaFoldDB" id="A0A8J5JW93"/>
<reference evidence="3" key="1">
    <citation type="journal article" date="2021" name="Sci. Adv.">
        <title>The American lobster genome reveals insights on longevity, neural, and immune adaptations.</title>
        <authorList>
            <person name="Polinski J.M."/>
            <person name="Zimin A.V."/>
            <person name="Clark K.F."/>
            <person name="Kohn A.B."/>
            <person name="Sadowski N."/>
            <person name="Timp W."/>
            <person name="Ptitsyn A."/>
            <person name="Khanna P."/>
            <person name="Romanova D.Y."/>
            <person name="Williams P."/>
            <person name="Greenwood S.J."/>
            <person name="Moroz L.L."/>
            <person name="Walt D.R."/>
            <person name="Bodnar A.G."/>
        </authorList>
    </citation>
    <scope>NUCLEOTIDE SEQUENCE</scope>
    <source>
        <strain evidence="3">GMGI-L3</strain>
    </source>
</reference>
<feature type="compositionally biased region" description="Basic and acidic residues" evidence="2">
    <location>
        <begin position="567"/>
        <end position="578"/>
    </location>
</feature>
<proteinExistence type="predicted"/>
<keyword evidence="1" id="KW-0175">Coiled coil</keyword>
<sequence length="861" mass="96392">MANNYTALRTAVSNSSIPSDFANGEQDSDSMWGSVSECHSDAGSQNISSVESASHNLLTVRPNPDEGDSEIEKLINAAERLAAERVKLLSGSPPATDKLSHQPACTVGCRPFSGANSVSQRQHNSSHKIESKGTYEVQMPFQNKAKDHAICNIPRLPLEHAGALSVTDEKIVVSKDVKEVCNSTIKESASDNFEIQIVPQQKTSRGGSEETEQNLPQARLLRQVTTLQLSTDTPRVAENVLEELMEFENQHSNLEGQLGTAAAQLQMAVAQVQGIEILIGEQQQETLQIQQSASQLLGQVESGLESSGLRQMVAITSPRRRSTSRMLEDISSALTVLLGELNRKTLRSLKVEEERRRISEELQTAREAVLERESRLRTSEHEVLRVKERNRADITSLRQCLAQAEENLRETQLEKIKISEISKKEAVENAATVIQLQHKLSDLQREADSRVSQLEHRLQDTAKEKQTLESTLVELKNNLNLRTKQINLIDEENTLLIEGLRSTIKQQQEELDQLRLQLDSSLTHKKNLSYRVNELESELSTEQEQHQKLIKEISALKASINNLKLEHSEREKDLQDKVQRRRNNSSDSSNNFSSTKSSDSPRNLGGSAWGKEVTVEYGSCLSPLPTPTGTHQYDEHVQCMMKEVGDGQAREEQLHTLLREKDAALHSLQQALSTKINTKNQELEMLTSKISILEDQLGSLLSGLEASAAIGNITTEVGRLLQDRTCHLNSLDHSSQWLQEEMSSLALENQTLNNELLEAKRHHTEASVESQESARRARQEAREERLSAAHLREKCLELQAKLDSVEITLDHERQERRLSETVHGVKHREFRSLLDSAAALQQALDAQEQSGKMLENENSKT</sequence>
<accession>A0A8J5JW93</accession>
<comment type="caution">
    <text evidence="3">The sequence shown here is derived from an EMBL/GenBank/DDBJ whole genome shotgun (WGS) entry which is preliminary data.</text>
</comment>
<feature type="region of interest" description="Disordered" evidence="2">
    <location>
        <begin position="15"/>
        <end position="46"/>
    </location>
</feature>
<keyword evidence="4" id="KW-1185">Reference proteome</keyword>
<dbReference type="EMBL" id="JAHLQT010024345">
    <property type="protein sequence ID" value="KAG7165390.1"/>
    <property type="molecule type" value="Genomic_DNA"/>
</dbReference>
<organism evidence="3 4">
    <name type="scientific">Homarus americanus</name>
    <name type="common">American lobster</name>
    <dbReference type="NCBI Taxonomy" id="6706"/>
    <lineage>
        <taxon>Eukaryota</taxon>
        <taxon>Metazoa</taxon>
        <taxon>Ecdysozoa</taxon>
        <taxon>Arthropoda</taxon>
        <taxon>Crustacea</taxon>
        <taxon>Multicrustacea</taxon>
        <taxon>Malacostraca</taxon>
        <taxon>Eumalacostraca</taxon>
        <taxon>Eucarida</taxon>
        <taxon>Decapoda</taxon>
        <taxon>Pleocyemata</taxon>
        <taxon>Astacidea</taxon>
        <taxon>Nephropoidea</taxon>
        <taxon>Nephropidae</taxon>
        <taxon>Homarus</taxon>
    </lineage>
</organism>
<dbReference type="Proteomes" id="UP000747542">
    <property type="component" value="Unassembled WGS sequence"/>
</dbReference>
<feature type="compositionally biased region" description="Basic and acidic residues" evidence="2">
    <location>
        <begin position="772"/>
        <end position="782"/>
    </location>
</feature>
<gene>
    <name evidence="3" type="primary">My13-L</name>
    <name evidence="3" type="ORF">Hamer_G007215</name>
</gene>
<name>A0A8J5JW93_HOMAM</name>
<feature type="region of interest" description="Disordered" evidence="2">
    <location>
        <begin position="567"/>
        <end position="607"/>
    </location>
</feature>
<feature type="coiled-coil region" evidence="1">
    <location>
        <begin position="348"/>
        <end position="566"/>
    </location>
</feature>
<evidence type="ECO:0000313" key="3">
    <source>
        <dbReference type="EMBL" id="KAG7165390.1"/>
    </source>
</evidence>
<evidence type="ECO:0000313" key="4">
    <source>
        <dbReference type="Proteomes" id="UP000747542"/>
    </source>
</evidence>
<evidence type="ECO:0000256" key="1">
    <source>
        <dbReference type="SAM" id="Coils"/>
    </source>
</evidence>
<protein>
    <submittedName>
        <fullName evidence="3">Putative myosin-13-like</fullName>
    </submittedName>
</protein>
<feature type="region of interest" description="Disordered" evidence="2">
    <location>
        <begin position="762"/>
        <end position="782"/>
    </location>
</feature>